<evidence type="ECO:0000313" key="2">
    <source>
        <dbReference type="Proteomes" id="UP000235943"/>
    </source>
</evidence>
<keyword evidence="2" id="KW-1185">Reference proteome</keyword>
<sequence>MAVRDKVRTIGHSGLEVLDVAVSRQCTVEIKEPRDTLTLSRRLNGVKLDVVDDANFTGLKFGQTIPWGSIRASGPEGLRISYRVRTGRDVTGAPEF</sequence>
<name>A0A2N8TPH6_9ACTN</name>
<organism evidence="1 2">
    <name type="scientific">Streptomyces cahuitamycinicus</name>
    <dbReference type="NCBI Taxonomy" id="2070367"/>
    <lineage>
        <taxon>Bacteria</taxon>
        <taxon>Bacillati</taxon>
        <taxon>Actinomycetota</taxon>
        <taxon>Actinomycetes</taxon>
        <taxon>Kitasatosporales</taxon>
        <taxon>Streptomycetaceae</taxon>
        <taxon>Streptomyces</taxon>
    </lineage>
</organism>
<dbReference type="AlphaFoldDB" id="A0A2N8TPH6"/>
<gene>
    <name evidence="1" type="ORF">C1J00_17475</name>
</gene>
<evidence type="ECO:0000313" key="1">
    <source>
        <dbReference type="EMBL" id="PNG20932.1"/>
    </source>
</evidence>
<accession>A0A2N8TPH6</accession>
<dbReference type="EMBL" id="POUC01000114">
    <property type="protein sequence ID" value="PNG20932.1"/>
    <property type="molecule type" value="Genomic_DNA"/>
</dbReference>
<comment type="caution">
    <text evidence="1">The sequence shown here is derived from an EMBL/GenBank/DDBJ whole genome shotgun (WGS) entry which is preliminary data.</text>
</comment>
<dbReference type="Proteomes" id="UP000235943">
    <property type="component" value="Unassembled WGS sequence"/>
</dbReference>
<proteinExistence type="predicted"/>
<reference evidence="1 2" key="1">
    <citation type="submission" date="2018-01" db="EMBL/GenBank/DDBJ databases">
        <title>Draft genome sequence of Streptomyces sp. 13K301.</title>
        <authorList>
            <person name="Sahin N."/>
            <person name="Saygin H."/>
            <person name="Ay H."/>
        </authorList>
    </citation>
    <scope>NUCLEOTIDE SEQUENCE [LARGE SCALE GENOMIC DNA]</scope>
    <source>
        <strain evidence="1 2">13K301</strain>
    </source>
</reference>
<protein>
    <submittedName>
        <fullName evidence="1">Uncharacterized protein</fullName>
    </submittedName>
</protein>